<proteinExistence type="predicted"/>
<feature type="compositionally biased region" description="Basic residues" evidence="1">
    <location>
        <begin position="147"/>
        <end position="162"/>
    </location>
</feature>
<organism evidence="2 3">
    <name type="scientific">Kwoniella heveanensis BCC8398</name>
    <dbReference type="NCBI Taxonomy" id="1296120"/>
    <lineage>
        <taxon>Eukaryota</taxon>
        <taxon>Fungi</taxon>
        <taxon>Dikarya</taxon>
        <taxon>Basidiomycota</taxon>
        <taxon>Agaricomycotina</taxon>
        <taxon>Tremellomycetes</taxon>
        <taxon>Tremellales</taxon>
        <taxon>Cryptococcaceae</taxon>
        <taxon>Kwoniella</taxon>
    </lineage>
</organism>
<sequence length="315" mass="35205">MEAYRQFRLHRANRHRMSAVAQSRRSNLMTSTWTSTNINTTSHMPFDQPETADGATATASLASSSAPLVTLTSHLNLNKSSEAAGAGAEGYWITPAFLDPKSITSYVPRHEFDTQCELETPSPITPPNSRRSDSEESEGSFLEFSTKHRHRKRPSGHHHNLYHHYDPKYSHQSNHDGHEGRLPLQTTMDSDSDSDSDSDIQTPLPVTPANSLSGSESSYLEFFTRKKHGQRDHARGHGSDQQYRDSRRHEGNGHFPPQTPFVTRPHPNQVEDKTSIGRDRETQRGGADLAPHTASPELETNALGLQLGRKLWAEV</sequence>
<dbReference type="Proteomes" id="UP000092666">
    <property type="component" value="Unassembled WGS sequence"/>
</dbReference>
<feature type="compositionally biased region" description="Basic and acidic residues" evidence="1">
    <location>
        <begin position="269"/>
        <end position="283"/>
    </location>
</feature>
<evidence type="ECO:0000313" key="2">
    <source>
        <dbReference type="EMBL" id="OCF37329.1"/>
    </source>
</evidence>
<protein>
    <submittedName>
        <fullName evidence="2">Uncharacterized protein</fullName>
    </submittedName>
</protein>
<keyword evidence="3" id="KW-1185">Reference proteome</keyword>
<feature type="compositionally biased region" description="Basic and acidic residues" evidence="1">
    <location>
        <begin position="231"/>
        <end position="252"/>
    </location>
</feature>
<dbReference type="AlphaFoldDB" id="A0A1B9H222"/>
<feature type="compositionally biased region" description="Basic and acidic residues" evidence="1">
    <location>
        <begin position="163"/>
        <end position="181"/>
    </location>
</feature>
<reference evidence="3" key="2">
    <citation type="submission" date="2013-12" db="EMBL/GenBank/DDBJ databases">
        <title>Evolution of pathogenesis and genome organization in the Tremellales.</title>
        <authorList>
            <person name="Cuomo C."/>
            <person name="Litvintseva A."/>
            <person name="Heitman J."/>
            <person name="Chen Y."/>
            <person name="Sun S."/>
            <person name="Springer D."/>
            <person name="Dromer F."/>
            <person name="Young S."/>
            <person name="Zeng Q."/>
            <person name="Chapman S."/>
            <person name="Gujja S."/>
            <person name="Saif S."/>
            <person name="Birren B."/>
        </authorList>
    </citation>
    <scope>NUCLEOTIDE SEQUENCE [LARGE SCALE GENOMIC DNA]</scope>
    <source>
        <strain evidence="3">BCC8398</strain>
    </source>
</reference>
<dbReference type="EMBL" id="KI669493">
    <property type="protein sequence ID" value="OCF37329.1"/>
    <property type="molecule type" value="Genomic_DNA"/>
</dbReference>
<reference evidence="2 3" key="1">
    <citation type="submission" date="2013-07" db="EMBL/GenBank/DDBJ databases">
        <title>The Genome Sequence of Cryptococcus heveanensis BCC8398.</title>
        <authorList>
            <consortium name="The Broad Institute Genome Sequencing Platform"/>
            <person name="Cuomo C."/>
            <person name="Litvintseva A."/>
            <person name="Chen Y."/>
            <person name="Heitman J."/>
            <person name="Sun S."/>
            <person name="Springer D."/>
            <person name="Dromer F."/>
            <person name="Young S.K."/>
            <person name="Zeng Q."/>
            <person name="Gargeya S."/>
            <person name="Fitzgerald M."/>
            <person name="Abouelleil A."/>
            <person name="Alvarado L."/>
            <person name="Berlin A.M."/>
            <person name="Chapman S.B."/>
            <person name="Dewar J."/>
            <person name="Goldberg J."/>
            <person name="Griggs A."/>
            <person name="Gujja S."/>
            <person name="Hansen M."/>
            <person name="Howarth C."/>
            <person name="Imamovic A."/>
            <person name="Larimer J."/>
            <person name="McCowan C."/>
            <person name="Murphy C."/>
            <person name="Pearson M."/>
            <person name="Priest M."/>
            <person name="Roberts A."/>
            <person name="Saif S."/>
            <person name="Shea T."/>
            <person name="Sykes S."/>
            <person name="Wortman J."/>
            <person name="Nusbaum C."/>
            <person name="Birren B."/>
        </authorList>
    </citation>
    <scope>NUCLEOTIDE SEQUENCE [LARGE SCALE GENOMIC DNA]</scope>
    <source>
        <strain evidence="2 3">BCC8398</strain>
    </source>
</reference>
<feature type="region of interest" description="Disordered" evidence="1">
    <location>
        <begin position="113"/>
        <end position="301"/>
    </location>
</feature>
<gene>
    <name evidence="2" type="ORF">I316_01238</name>
</gene>
<evidence type="ECO:0000313" key="3">
    <source>
        <dbReference type="Proteomes" id="UP000092666"/>
    </source>
</evidence>
<feature type="compositionally biased region" description="Polar residues" evidence="1">
    <location>
        <begin position="208"/>
        <end position="218"/>
    </location>
</feature>
<accession>A0A1B9H222</accession>
<name>A0A1B9H222_9TREE</name>
<evidence type="ECO:0000256" key="1">
    <source>
        <dbReference type="SAM" id="MobiDB-lite"/>
    </source>
</evidence>